<name>A0A0J1BEM7_RHOIS</name>
<accession>A0A0J1BEM7</accession>
<dbReference type="EMBL" id="LECT01000023">
    <property type="protein sequence ID" value="KLU05038.1"/>
    <property type="molecule type" value="Genomic_DNA"/>
</dbReference>
<evidence type="ECO:0000313" key="1">
    <source>
        <dbReference type="EMBL" id="KLU05038.1"/>
    </source>
</evidence>
<evidence type="ECO:0000313" key="2">
    <source>
        <dbReference type="Proteomes" id="UP000036367"/>
    </source>
</evidence>
<keyword evidence="2" id="KW-1185">Reference proteome</keyword>
<protein>
    <submittedName>
        <fullName evidence="1">Uncharacterized protein</fullName>
    </submittedName>
</protein>
<reference evidence="1" key="1">
    <citation type="submission" date="2015-05" db="EMBL/GenBank/DDBJ databases">
        <title>Permanent draft genome of Rhodopirellula islandicus K833.</title>
        <authorList>
            <person name="Kizina J."/>
            <person name="Richter M."/>
            <person name="Glockner F.O."/>
            <person name="Harder J."/>
        </authorList>
    </citation>
    <scope>NUCLEOTIDE SEQUENCE [LARGE SCALE GENOMIC DNA]</scope>
    <source>
        <strain evidence="1">K833</strain>
    </source>
</reference>
<organism evidence="1 2">
    <name type="scientific">Rhodopirellula islandica</name>
    <dbReference type="NCBI Taxonomy" id="595434"/>
    <lineage>
        <taxon>Bacteria</taxon>
        <taxon>Pseudomonadati</taxon>
        <taxon>Planctomycetota</taxon>
        <taxon>Planctomycetia</taxon>
        <taxon>Pirellulales</taxon>
        <taxon>Pirellulaceae</taxon>
        <taxon>Rhodopirellula</taxon>
    </lineage>
</organism>
<dbReference type="STRING" id="595434.RISK_002800"/>
<dbReference type="Proteomes" id="UP000036367">
    <property type="component" value="Unassembled WGS sequence"/>
</dbReference>
<proteinExistence type="predicted"/>
<dbReference type="AlphaFoldDB" id="A0A0J1BEM7"/>
<comment type="caution">
    <text evidence="1">The sequence shown here is derived from an EMBL/GenBank/DDBJ whole genome shotgun (WGS) entry which is preliminary data.</text>
</comment>
<sequence>MPHNLRGSADHQRWYSIRFWKDQLGNASNPVSNLRSG</sequence>
<gene>
    <name evidence="1" type="ORF">RISK_002800</name>
</gene>
<dbReference type="PATRIC" id="fig|595434.4.peg.2670"/>